<accession>F8PS73</accession>
<feature type="region of interest" description="Disordered" evidence="1">
    <location>
        <begin position="144"/>
        <end position="278"/>
    </location>
</feature>
<dbReference type="AlphaFoldDB" id="F8PS73"/>
<feature type="compositionally biased region" description="Low complexity" evidence="1">
    <location>
        <begin position="47"/>
        <end position="89"/>
    </location>
</feature>
<feature type="region of interest" description="Disordered" evidence="1">
    <location>
        <begin position="1"/>
        <end position="119"/>
    </location>
</feature>
<dbReference type="EMBL" id="GL945478">
    <property type="protein sequence ID" value="EGO01255.1"/>
    <property type="molecule type" value="Genomic_DNA"/>
</dbReference>
<dbReference type="OMA" id="AQTEDWE"/>
<evidence type="ECO:0000313" key="2">
    <source>
        <dbReference type="EMBL" id="EGO01255.1"/>
    </source>
</evidence>
<protein>
    <submittedName>
        <fullName evidence="2">Uncharacterized protein</fullName>
    </submittedName>
</protein>
<feature type="compositionally biased region" description="Acidic residues" evidence="1">
    <location>
        <begin position="155"/>
        <end position="172"/>
    </location>
</feature>
<evidence type="ECO:0000256" key="1">
    <source>
        <dbReference type="SAM" id="MobiDB-lite"/>
    </source>
</evidence>
<keyword evidence="3" id="KW-1185">Reference proteome</keyword>
<feature type="compositionally biased region" description="Low complexity" evidence="1">
    <location>
        <begin position="175"/>
        <end position="186"/>
    </location>
</feature>
<gene>
    <name evidence="2" type="ORF">SERLA73DRAFT_179389</name>
</gene>
<proteinExistence type="predicted"/>
<dbReference type="HOGENOM" id="CLU_858326_0_0_1"/>
<reference evidence="3" key="1">
    <citation type="journal article" date="2011" name="Science">
        <title>The plant cell wall-decomposing machinery underlies the functional diversity of forest fungi.</title>
        <authorList>
            <person name="Eastwood D.C."/>
            <person name="Floudas D."/>
            <person name="Binder M."/>
            <person name="Majcherczyk A."/>
            <person name="Schneider P."/>
            <person name="Aerts A."/>
            <person name="Asiegbu F.O."/>
            <person name="Baker S.E."/>
            <person name="Barry K."/>
            <person name="Bendiksby M."/>
            <person name="Blumentritt M."/>
            <person name="Coutinho P.M."/>
            <person name="Cullen D."/>
            <person name="de Vries R.P."/>
            <person name="Gathman A."/>
            <person name="Goodell B."/>
            <person name="Henrissat B."/>
            <person name="Ihrmark K."/>
            <person name="Kauserud H."/>
            <person name="Kohler A."/>
            <person name="LaButti K."/>
            <person name="Lapidus A."/>
            <person name="Lavin J.L."/>
            <person name="Lee Y.-H."/>
            <person name="Lindquist E."/>
            <person name="Lilly W."/>
            <person name="Lucas S."/>
            <person name="Morin E."/>
            <person name="Murat C."/>
            <person name="Oguiza J.A."/>
            <person name="Park J."/>
            <person name="Pisabarro A.G."/>
            <person name="Riley R."/>
            <person name="Rosling A."/>
            <person name="Salamov A."/>
            <person name="Schmidt O."/>
            <person name="Schmutz J."/>
            <person name="Skrede I."/>
            <person name="Stenlid J."/>
            <person name="Wiebenga A."/>
            <person name="Xie X."/>
            <person name="Kuees U."/>
            <person name="Hibbett D.S."/>
            <person name="Hoffmeister D."/>
            <person name="Hoegberg N."/>
            <person name="Martin F."/>
            <person name="Grigoriev I.V."/>
            <person name="Watkinson S.C."/>
        </authorList>
    </citation>
    <scope>NUCLEOTIDE SEQUENCE [LARGE SCALE GENOMIC DNA]</scope>
    <source>
        <strain evidence="3">strain S7.3</strain>
    </source>
</reference>
<feature type="compositionally biased region" description="Polar residues" evidence="1">
    <location>
        <begin position="261"/>
        <end position="275"/>
    </location>
</feature>
<evidence type="ECO:0000313" key="3">
    <source>
        <dbReference type="Proteomes" id="UP000008063"/>
    </source>
</evidence>
<dbReference type="Proteomes" id="UP000008063">
    <property type="component" value="Unassembled WGS sequence"/>
</dbReference>
<feature type="compositionally biased region" description="Polar residues" evidence="1">
    <location>
        <begin position="23"/>
        <end position="46"/>
    </location>
</feature>
<dbReference type="InParanoid" id="F8PS73"/>
<organism evidence="3">
    <name type="scientific">Serpula lacrymans var. lacrymans (strain S7.3)</name>
    <name type="common">Dry rot fungus</name>
    <dbReference type="NCBI Taxonomy" id="936435"/>
    <lineage>
        <taxon>Eukaryota</taxon>
        <taxon>Fungi</taxon>
        <taxon>Dikarya</taxon>
        <taxon>Basidiomycota</taxon>
        <taxon>Agaricomycotina</taxon>
        <taxon>Agaricomycetes</taxon>
        <taxon>Agaricomycetidae</taxon>
        <taxon>Boletales</taxon>
        <taxon>Coniophorineae</taxon>
        <taxon>Serpulaceae</taxon>
        <taxon>Serpula</taxon>
    </lineage>
</organism>
<sequence>MTRTRLPYPHGDYASPSDPALSPTGSPSAITPTHRLSTSISGLPNVSGQSSSPSLTSGLPNAANAASPTPTSSSTAPIRATSPLGGLSSLPPPKSVAPGLRGGSTSPTPTPRKRYTVALGGPIVAPPEVEAEYERERERAALGMAFFSSSPSGAESDDDEYTMYERSGEDDDGASRASHVAAASARLTRGFESTTGTDDSASVPSITSLSPNARVRAQSSYGAPQGYSNMFQSNQNLNSNETSSRHRLRSQSTDFRYGPGLSSNTLDGTPSTPSTAKFVDPLVLRRQEKSERGRGKEKEIKALVGPGKKVPVGKLVAFFDSERT</sequence>
<feature type="compositionally biased region" description="Polar residues" evidence="1">
    <location>
        <begin position="191"/>
        <end position="242"/>
    </location>
</feature>
<name>F8PS73_SERL3</name>